<dbReference type="OrthoDB" id="657857at2"/>
<reference evidence="3" key="1">
    <citation type="submission" date="2016-04" db="EMBL/GenBank/DDBJ databases">
        <authorList>
            <person name="Chen L."/>
            <person name="Zhuang W."/>
            <person name="Wang G."/>
        </authorList>
    </citation>
    <scope>NUCLEOTIDE SEQUENCE [LARGE SCALE GENOMIC DNA]</scope>
    <source>
        <strain evidence="3">17621</strain>
    </source>
</reference>
<evidence type="ECO:0000313" key="3">
    <source>
        <dbReference type="Proteomes" id="UP000192610"/>
    </source>
</evidence>
<accession>A0A1V9EM84</accession>
<protein>
    <submittedName>
        <fullName evidence="2">Uncharacterized protein</fullName>
    </submittedName>
</protein>
<evidence type="ECO:0000313" key="2">
    <source>
        <dbReference type="EMBL" id="OQP47258.1"/>
    </source>
</evidence>
<keyword evidence="1" id="KW-0472">Membrane</keyword>
<dbReference type="Proteomes" id="UP000192610">
    <property type="component" value="Unassembled WGS sequence"/>
</dbReference>
<evidence type="ECO:0000256" key="1">
    <source>
        <dbReference type="SAM" id="Phobius"/>
    </source>
</evidence>
<dbReference type="RefSeq" id="WP_081201275.1">
    <property type="nucleotide sequence ID" value="NZ_FOCZ01000002.1"/>
</dbReference>
<comment type="caution">
    <text evidence="2">The sequence shown here is derived from an EMBL/GenBank/DDBJ whole genome shotgun (WGS) entry which is preliminary data.</text>
</comment>
<dbReference type="EMBL" id="LVXG01000023">
    <property type="protein sequence ID" value="OQP47258.1"/>
    <property type="molecule type" value="Genomic_DNA"/>
</dbReference>
<keyword evidence="3" id="KW-1185">Reference proteome</keyword>
<keyword evidence="1" id="KW-0812">Transmembrane</keyword>
<dbReference type="AlphaFoldDB" id="A0A1V9EM84"/>
<sequence>MRGTWIILLIMVIIGVGMYFWFGRKPAPASYDTIVFKNTDDSIVKKMQVYLADDPKEVMYDSVWILSSDSTPLKKVLDGVTQDTMSKQYGNITLFLTYDHKSFYDLEISKPNPKLSYNYTFEIEPMSDSDTLIIDGLITPQEGDAMHFASPMMEMYSKFVVTYNHKLPPPPPDSTSIKGHDANKTITILKN</sequence>
<name>A0A1V9EM84_9BACT</name>
<organism evidence="2 3">
    <name type="scientific">Niastella yeongjuensis</name>
    <dbReference type="NCBI Taxonomy" id="354355"/>
    <lineage>
        <taxon>Bacteria</taxon>
        <taxon>Pseudomonadati</taxon>
        <taxon>Bacteroidota</taxon>
        <taxon>Chitinophagia</taxon>
        <taxon>Chitinophagales</taxon>
        <taxon>Chitinophagaceae</taxon>
        <taxon>Niastella</taxon>
    </lineage>
</organism>
<keyword evidence="1" id="KW-1133">Transmembrane helix</keyword>
<gene>
    <name evidence="2" type="ORF">A4H97_07060</name>
</gene>
<proteinExistence type="predicted"/>
<feature type="transmembrane region" description="Helical" evidence="1">
    <location>
        <begin position="6"/>
        <end position="22"/>
    </location>
</feature>